<organism evidence="2 3">
    <name type="scientific">Williamsia deligens</name>
    <dbReference type="NCBI Taxonomy" id="321325"/>
    <lineage>
        <taxon>Bacteria</taxon>
        <taxon>Bacillati</taxon>
        <taxon>Actinomycetota</taxon>
        <taxon>Actinomycetes</taxon>
        <taxon>Mycobacteriales</taxon>
        <taxon>Nocardiaceae</taxon>
        <taxon>Williamsia</taxon>
    </lineage>
</organism>
<evidence type="ECO:0000313" key="2">
    <source>
        <dbReference type="EMBL" id="MFD0924366.1"/>
    </source>
</evidence>
<sequence length="296" mass="31226">MSRTDAATLRPDVPVVHRGGRAIQIGADADAGLIVDLPPHLSPAAFVGFVRSLSTPRTAVEIARAATALGLAVDDVDELFRRMSSAGVTSDVTAVRGGDLHVRVHGRGPLATRLTALLRDTGTVVTTSIARPRASDGDEVPLAAWSDQLVVLCDALVHDPSTVSGLMTRGIPHLQVCLRGGVGIVGPLVLPGRSSCLRCADCHRADRDPEWPVVSGQMIGSVGYAGTATAVATAGLALEQIEHVADGLARLGRDPQGGRLPLPPTVGHTLEYRSRPARLRMRRWTPHPLCGCCFRR</sequence>
<proteinExistence type="predicted"/>
<comment type="caution">
    <text evidence="2">The sequence shown here is derived from an EMBL/GenBank/DDBJ whole genome shotgun (WGS) entry which is preliminary data.</text>
</comment>
<gene>
    <name evidence="2" type="ORF">ACFQ04_01325</name>
</gene>
<keyword evidence="3" id="KW-1185">Reference proteome</keyword>
<reference evidence="3" key="1">
    <citation type="journal article" date="2019" name="Int. J. Syst. Evol. Microbiol.">
        <title>The Global Catalogue of Microorganisms (GCM) 10K type strain sequencing project: providing services to taxonomists for standard genome sequencing and annotation.</title>
        <authorList>
            <consortium name="The Broad Institute Genomics Platform"/>
            <consortium name="The Broad Institute Genome Sequencing Center for Infectious Disease"/>
            <person name="Wu L."/>
            <person name="Ma J."/>
        </authorList>
    </citation>
    <scope>NUCLEOTIDE SEQUENCE [LARGE SCALE GENOMIC DNA]</scope>
    <source>
        <strain evidence="3">CCUG 50873</strain>
    </source>
</reference>
<dbReference type="PROSITE" id="PS50106">
    <property type="entry name" value="PDZ"/>
    <property type="match status" value="1"/>
</dbReference>
<dbReference type="Proteomes" id="UP001597068">
    <property type="component" value="Unassembled WGS sequence"/>
</dbReference>
<dbReference type="EMBL" id="JBHTIL010000001">
    <property type="protein sequence ID" value="MFD0924366.1"/>
    <property type="molecule type" value="Genomic_DNA"/>
</dbReference>
<evidence type="ECO:0000313" key="3">
    <source>
        <dbReference type="Proteomes" id="UP001597068"/>
    </source>
</evidence>
<evidence type="ECO:0000259" key="1">
    <source>
        <dbReference type="PROSITE" id="PS50106"/>
    </source>
</evidence>
<name>A0ABW3G137_9NOCA</name>
<dbReference type="InterPro" id="IPR001478">
    <property type="entry name" value="PDZ"/>
</dbReference>
<feature type="domain" description="PDZ" evidence="1">
    <location>
        <begin position="59"/>
        <end position="133"/>
    </location>
</feature>
<accession>A0ABW3G137</accession>
<dbReference type="RefSeq" id="WP_253647590.1">
    <property type="nucleotide sequence ID" value="NZ_BAAAMO010000002.1"/>
</dbReference>
<protein>
    <recommendedName>
        <fullName evidence="1">PDZ domain-containing protein</fullName>
    </recommendedName>
</protein>
<dbReference type="Gene3D" id="3.40.50.720">
    <property type="entry name" value="NAD(P)-binding Rossmann-like Domain"/>
    <property type="match status" value="1"/>
</dbReference>